<name>A0A934JC13_9BACL</name>
<reference evidence="3" key="1">
    <citation type="submission" date="2020-12" db="EMBL/GenBank/DDBJ databases">
        <authorList>
            <person name="Huq M.A."/>
        </authorList>
    </citation>
    <scope>NUCLEOTIDE SEQUENCE</scope>
    <source>
        <strain evidence="3">MAHUQ-46</strain>
    </source>
</reference>
<evidence type="ECO:0000256" key="1">
    <source>
        <dbReference type="SAM" id="Phobius"/>
    </source>
</evidence>
<gene>
    <name evidence="3" type="ORF">JFN88_22830</name>
</gene>
<proteinExistence type="predicted"/>
<comment type="caution">
    <text evidence="3">The sequence shown here is derived from an EMBL/GenBank/DDBJ whole genome shotgun (WGS) entry which is preliminary data.</text>
</comment>
<keyword evidence="4" id="KW-1185">Reference proteome</keyword>
<dbReference type="RefSeq" id="WP_199021662.1">
    <property type="nucleotide sequence ID" value="NZ_JAELUP010000117.1"/>
</dbReference>
<feature type="transmembrane region" description="Helical" evidence="1">
    <location>
        <begin position="104"/>
        <end position="121"/>
    </location>
</feature>
<keyword evidence="1" id="KW-1133">Transmembrane helix</keyword>
<keyword evidence="1" id="KW-0812">Transmembrane</keyword>
<organism evidence="3 4">
    <name type="scientific">Paenibacillus roseus</name>
    <dbReference type="NCBI Taxonomy" id="2798579"/>
    <lineage>
        <taxon>Bacteria</taxon>
        <taxon>Bacillati</taxon>
        <taxon>Bacillota</taxon>
        <taxon>Bacilli</taxon>
        <taxon>Bacillales</taxon>
        <taxon>Paenibacillaceae</taxon>
        <taxon>Paenibacillus</taxon>
    </lineage>
</organism>
<dbReference type="NCBIfam" id="NF038039">
    <property type="entry name" value="WGxxGxxG-CTERM"/>
    <property type="match status" value="1"/>
</dbReference>
<protein>
    <submittedName>
        <fullName evidence="3">WGxxGxxG-CTERM domain-containing protein</fullName>
    </submittedName>
</protein>
<evidence type="ECO:0000313" key="3">
    <source>
        <dbReference type="EMBL" id="MBJ6364055.1"/>
    </source>
</evidence>
<dbReference type="Proteomes" id="UP000640274">
    <property type="component" value="Unassembled WGS sequence"/>
</dbReference>
<feature type="signal peptide" evidence="2">
    <location>
        <begin position="1"/>
        <end position="24"/>
    </location>
</feature>
<accession>A0A934JC13</accession>
<dbReference type="EMBL" id="JAELUP010000117">
    <property type="protein sequence ID" value="MBJ6364055.1"/>
    <property type="molecule type" value="Genomic_DNA"/>
</dbReference>
<sequence>MKRLAACFMLIASLMLILSVPAFANTATRMGTDVGSYGTTTYDRYNTTYDTNRIDRGVRPYGTTGYDRVTTDGNYHNYNLRSVDGTTTTASRYRAAATTNNNMSWGWLGLLGLFGLIGMRGRNRETS</sequence>
<keyword evidence="1" id="KW-0472">Membrane</keyword>
<evidence type="ECO:0000313" key="4">
    <source>
        <dbReference type="Proteomes" id="UP000640274"/>
    </source>
</evidence>
<keyword evidence="2" id="KW-0732">Signal</keyword>
<feature type="chain" id="PRO_5037543166" evidence="2">
    <location>
        <begin position="25"/>
        <end position="127"/>
    </location>
</feature>
<dbReference type="NCBIfam" id="NF041742">
    <property type="entry name" value="WGxxGxxG_fam"/>
    <property type="match status" value="1"/>
</dbReference>
<dbReference type="AlphaFoldDB" id="A0A934JC13"/>
<evidence type="ECO:0000256" key="2">
    <source>
        <dbReference type="SAM" id="SignalP"/>
    </source>
</evidence>